<sequence length="234" mass="25474">MPRGVTAETSAQACRVWRLPIALPCRVTSTGPGLTQRTLAPAATVSAPSAPAASPPTRSKRFGPQIGPQLPDRSPNLGFAPCFAAFPRAGSNPVSPTLFSGILLAVGRWGGGALGRANDCSIFLSPIFLSVPMLPLCDSGWGGNVWGLAEKSVAEKWEWRRDGATGKWVTTNGQSGLMNRLRANRSNRRCTVEPAARRPWRRHRRVSAPVDRRRQNGCRRRCERAPLHRPLRGR</sequence>
<organism evidence="2 3">
    <name type="scientific">Stieleria neptunia</name>
    <dbReference type="NCBI Taxonomy" id="2527979"/>
    <lineage>
        <taxon>Bacteria</taxon>
        <taxon>Pseudomonadati</taxon>
        <taxon>Planctomycetota</taxon>
        <taxon>Planctomycetia</taxon>
        <taxon>Pirellulales</taxon>
        <taxon>Pirellulaceae</taxon>
        <taxon>Stieleria</taxon>
    </lineage>
</organism>
<evidence type="ECO:0000256" key="1">
    <source>
        <dbReference type="SAM" id="MobiDB-lite"/>
    </source>
</evidence>
<gene>
    <name evidence="2" type="ORF">Enr13x_24290</name>
</gene>
<keyword evidence="3" id="KW-1185">Reference proteome</keyword>
<evidence type="ECO:0000313" key="3">
    <source>
        <dbReference type="Proteomes" id="UP000319004"/>
    </source>
</evidence>
<accession>A0A518HP27</accession>
<reference evidence="2 3" key="1">
    <citation type="submission" date="2019-03" db="EMBL/GenBank/DDBJ databases">
        <title>Deep-cultivation of Planctomycetes and their phenomic and genomic characterization uncovers novel biology.</title>
        <authorList>
            <person name="Wiegand S."/>
            <person name="Jogler M."/>
            <person name="Boedeker C."/>
            <person name="Pinto D."/>
            <person name="Vollmers J."/>
            <person name="Rivas-Marin E."/>
            <person name="Kohn T."/>
            <person name="Peeters S.H."/>
            <person name="Heuer A."/>
            <person name="Rast P."/>
            <person name="Oberbeckmann S."/>
            <person name="Bunk B."/>
            <person name="Jeske O."/>
            <person name="Meyerdierks A."/>
            <person name="Storesund J.E."/>
            <person name="Kallscheuer N."/>
            <person name="Luecker S."/>
            <person name="Lage O.M."/>
            <person name="Pohl T."/>
            <person name="Merkel B.J."/>
            <person name="Hornburger P."/>
            <person name="Mueller R.-W."/>
            <person name="Bruemmer F."/>
            <person name="Labrenz M."/>
            <person name="Spormann A.M."/>
            <person name="Op den Camp H."/>
            <person name="Overmann J."/>
            <person name="Amann R."/>
            <person name="Jetten M.S.M."/>
            <person name="Mascher T."/>
            <person name="Medema M.H."/>
            <person name="Devos D.P."/>
            <person name="Kaster A.-K."/>
            <person name="Ovreas L."/>
            <person name="Rohde M."/>
            <person name="Galperin M.Y."/>
            <person name="Jogler C."/>
        </authorList>
    </citation>
    <scope>NUCLEOTIDE SEQUENCE [LARGE SCALE GENOMIC DNA]</scope>
    <source>
        <strain evidence="2 3">Enr13</strain>
    </source>
</reference>
<proteinExistence type="predicted"/>
<feature type="region of interest" description="Disordered" evidence="1">
    <location>
        <begin position="45"/>
        <end position="70"/>
    </location>
</feature>
<dbReference type="Proteomes" id="UP000319004">
    <property type="component" value="Chromosome"/>
</dbReference>
<dbReference type="KEGG" id="snep:Enr13x_24290"/>
<dbReference type="AlphaFoldDB" id="A0A518HP27"/>
<protein>
    <submittedName>
        <fullName evidence="2">Uncharacterized protein</fullName>
    </submittedName>
</protein>
<dbReference type="EMBL" id="CP037423">
    <property type="protein sequence ID" value="QDV42581.1"/>
    <property type="molecule type" value="Genomic_DNA"/>
</dbReference>
<evidence type="ECO:0000313" key="2">
    <source>
        <dbReference type="EMBL" id="QDV42581.1"/>
    </source>
</evidence>
<feature type="compositionally biased region" description="Low complexity" evidence="1">
    <location>
        <begin position="45"/>
        <end position="57"/>
    </location>
</feature>
<name>A0A518HP27_9BACT</name>